<sequence>MKIEICVPSSATTKERGDLLETLSREMLEIQNFKVEEEVKKTGMELDLLCKHNVADRTIYVECKAYRDGKIDAPIIRQLMGTIVLQGYSEGWLISTSELGKEAKGIEDELASKGLAGKLVIYTPRKIIDSLLASKIINPPPQAQLIQYLPEENIGEWSLLITPYGKFWAVAILEGGMPSKVVCYHAKSLSLVDDQALLDNIASTDSNLSKLDFSKIILFTKKEKKLSLEESLIEVVEVQKGDDWNDYRPARPEDFVGRTKDINDIFDFFKKIKEKETTRRCFAITGNSGLGKSSLIIKLLEKAENRHQKHKVYICAVDVRAAKSSEYIYAALLKTLKNAQKKGFGDPEINILITNASHPLDSESITEYLESVDKANQIIVLVFDQFEELFSKPDLSDLFTNTSNMLMDATSLQFNFCIGFAWKTDSTTHTENPAYFFWHKLSEYRMVRKLSPFSDRESHTVISKFEDVIGQKLDGDLKHNLTVSSQGYPWLLKKLCIHLYDKLEQGAKQEDLLENKLDIASLFSDDLSELSISEQKALRFVATKAPVDLIETIEICTDEIVQSLLHKRLIVKSGNRLNLYWDIFREFVLTGNVPIIALRYLPSHDFSTIWNVVKYLSKSPVTIHSLQEKTNFSEGTIQNVGTDILLFGLATRENSQYVLSEDLLEDGNTQENLLNIIREKFKKHIITLHLKDLPSGTFLTITSIIDLMKETYSENKYADKTWRLYAIRLIRWLELTGFLQPTTEPNTWIYRDLGSSKTSVMNRRRTSNFFVPRISPQLFISIYSEIVGKSLQQLPNDSKTNKTVEILRKFELVDNDRVMEIDDFDSILYAKASSEFSIQAILEIKDLYSTDKLSGQNLGILLKEKYDLKWTDVTTQHSGNKLNSWAKWIKAYEMKNE</sequence>
<dbReference type="Pfam" id="PF04471">
    <property type="entry name" value="Mrr_cat"/>
    <property type="match status" value="1"/>
</dbReference>
<evidence type="ECO:0000259" key="1">
    <source>
        <dbReference type="Pfam" id="PF04471"/>
    </source>
</evidence>
<keyword evidence="4" id="KW-1185">Reference proteome</keyword>
<dbReference type="Gene3D" id="3.40.50.300">
    <property type="entry name" value="P-loop containing nucleotide triphosphate hydrolases"/>
    <property type="match status" value="1"/>
</dbReference>
<dbReference type="OrthoDB" id="7822037at2"/>
<dbReference type="SUPFAM" id="SSF52540">
    <property type="entry name" value="P-loop containing nucleoside triphosphate hydrolases"/>
    <property type="match status" value="1"/>
</dbReference>
<feature type="domain" description="Novel STAND NTPase 1" evidence="2">
    <location>
        <begin position="247"/>
        <end position="480"/>
    </location>
</feature>
<dbReference type="InterPro" id="IPR049052">
    <property type="entry name" value="nSTAND1"/>
</dbReference>
<gene>
    <name evidence="3" type="ORF">F990_03231</name>
</gene>
<name>V2UFZ5_9GAMM</name>
<dbReference type="Gene3D" id="3.40.1350.10">
    <property type="match status" value="1"/>
</dbReference>
<dbReference type="GO" id="GO:0009307">
    <property type="term" value="P:DNA restriction-modification system"/>
    <property type="evidence" value="ECO:0007669"/>
    <property type="project" value="InterPro"/>
</dbReference>
<dbReference type="RefSeq" id="WP_018679556.1">
    <property type="nucleotide sequence ID" value="NZ_AYEV01000043.1"/>
</dbReference>
<dbReference type="InterPro" id="IPR011335">
    <property type="entry name" value="Restrct_endonuc-II-like"/>
</dbReference>
<dbReference type="InterPro" id="IPR007560">
    <property type="entry name" value="Restrct_endonuc_IV_Mrr"/>
</dbReference>
<dbReference type="EMBL" id="AYEV01000043">
    <property type="protein sequence ID" value="ESK53713.1"/>
    <property type="molecule type" value="Genomic_DNA"/>
</dbReference>
<dbReference type="GO" id="GO:0004519">
    <property type="term" value="F:endonuclease activity"/>
    <property type="evidence" value="ECO:0007669"/>
    <property type="project" value="InterPro"/>
</dbReference>
<accession>V2UFZ5</accession>
<dbReference type="Pfam" id="PF20703">
    <property type="entry name" value="nSTAND1"/>
    <property type="match status" value="1"/>
</dbReference>
<organism evidence="3 4">
    <name type="scientific">Acinetobacter tjernbergiae DSM 14971 = CIP 107465</name>
    <dbReference type="NCBI Taxonomy" id="1120928"/>
    <lineage>
        <taxon>Bacteria</taxon>
        <taxon>Pseudomonadati</taxon>
        <taxon>Pseudomonadota</taxon>
        <taxon>Gammaproteobacteria</taxon>
        <taxon>Moraxellales</taxon>
        <taxon>Moraxellaceae</taxon>
        <taxon>Acinetobacter</taxon>
    </lineage>
</organism>
<dbReference type="InterPro" id="IPR027417">
    <property type="entry name" value="P-loop_NTPase"/>
</dbReference>
<reference evidence="3 4" key="1">
    <citation type="submission" date="2013-10" db="EMBL/GenBank/DDBJ databases">
        <title>The Genome Sequence of Acinetobacter tjernbergiae CIP107465.</title>
        <authorList>
            <consortium name="The Broad Institute Genomics Platform"/>
            <consortium name="The Broad Institute Genome Sequencing Center for Infectious Disease"/>
            <person name="Cerqueira G."/>
            <person name="Feldgarden M."/>
            <person name="Courvalin P."/>
            <person name="Grillot-Courvalin C."/>
            <person name="Clermont D."/>
            <person name="Rocha E."/>
            <person name="Yoon E.-J."/>
            <person name="Nemec A."/>
            <person name="Young S.K."/>
            <person name="Zeng Q."/>
            <person name="Gargeya S."/>
            <person name="Fitzgerald M."/>
            <person name="Abouelleil A."/>
            <person name="Alvarado L."/>
            <person name="Berlin A.M."/>
            <person name="Chapman S.B."/>
            <person name="Gainer-Dewar J."/>
            <person name="Goldberg J."/>
            <person name="Gnerre S."/>
            <person name="Griggs A."/>
            <person name="Gujja S."/>
            <person name="Hansen M."/>
            <person name="Howarth C."/>
            <person name="Imamovic A."/>
            <person name="Ireland A."/>
            <person name="Larimer J."/>
            <person name="McCowan C."/>
            <person name="Murphy C."/>
            <person name="Pearson M."/>
            <person name="Poon T.W."/>
            <person name="Priest M."/>
            <person name="Roberts A."/>
            <person name="Saif S."/>
            <person name="Shea T."/>
            <person name="Sykes S."/>
            <person name="Wortman J."/>
            <person name="Nusbaum C."/>
            <person name="Birren B."/>
        </authorList>
    </citation>
    <scope>NUCLEOTIDE SEQUENCE [LARGE SCALE GENOMIC DNA]</scope>
    <source>
        <strain evidence="3 4">CIP 107465</strain>
    </source>
</reference>
<evidence type="ECO:0008006" key="5">
    <source>
        <dbReference type="Google" id="ProtNLM"/>
    </source>
</evidence>
<evidence type="ECO:0000313" key="4">
    <source>
        <dbReference type="Proteomes" id="UP000017404"/>
    </source>
</evidence>
<dbReference type="GO" id="GO:0003677">
    <property type="term" value="F:DNA binding"/>
    <property type="evidence" value="ECO:0007669"/>
    <property type="project" value="InterPro"/>
</dbReference>
<dbReference type="AlphaFoldDB" id="V2UFZ5"/>
<dbReference type="PATRIC" id="fig|1120928.5.peg.3271"/>
<comment type="caution">
    <text evidence="3">The sequence shown here is derived from an EMBL/GenBank/DDBJ whole genome shotgun (WGS) entry which is preliminary data.</text>
</comment>
<dbReference type="Proteomes" id="UP000017404">
    <property type="component" value="Unassembled WGS sequence"/>
</dbReference>
<evidence type="ECO:0000313" key="3">
    <source>
        <dbReference type="EMBL" id="ESK53713.1"/>
    </source>
</evidence>
<evidence type="ECO:0000259" key="2">
    <source>
        <dbReference type="Pfam" id="PF20703"/>
    </source>
</evidence>
<dbReference type="eggNOG" id="COG1672">
    <property type="taxonomic scope" value="Bacteria"/>
</dbReference>
<feature type="domain" description="Restriction endonuclease type IV Mrr" evidence="1">
    <location>
        <begin position="20"/>
        <end position="106"/>
    </location>
</feature>
<dbReference type="InterPro" id="IPR011856">
    <property type="entry name" value="tRNA_endonuc-like_dom_sf"/>
</dbReference>
<proteinExistence type="predicted"/>
<dbReference type="SUPFAM" id="SSF52980">
    <property type="entry name" value="Restriction endonuclease-like"/>
    <property type="match status" value="1"/>
</dbReference>
<protein>
    <recommendedName>
        <fullName evidence="5">Restriction endonuclease type IV Mrr domain-containing protein</fullName>
    </recommendedName>
</protein>